<keyword evidence="7" id="KW-0067">ATP-binding</keyword>
<evidence type="ECO:0000256" key="1">
    <source>
        <dbReference type="ARBA" id="ARBA00000085"/>
    </source>
</evidence>
<sequence>MSLQRRLFVYLMLLHVMFFGVALIFFHERPLLVVAIELALLGSYGIGHIALRRALLPLEFSRQFQDLLQDENYAARMKVSTNRDANELVILFNRMLDALYQERLRLGEQRGFLDQLLEATPSAVIVFDFDANISLCNAYAHEVFGAALQMGKPLSQIADTGLHRDFLHELMALSVGESKVLSDENGRRFRCQRSQFVDRGFSRDFLMIDEITDELASSEKETYEKVVRVLAHEVNNTVAATGSVMDSLLFYRAQLTQEDAQDFSTAIVAVQKRNTNLAQFIERFTQVVKMPEPYLECCDLSEMLESASVLYRQHCTEHAIQFGWGQREPVPALALDRHLFEQALMNIVKNAIEAVETAQAKKVSAPHFVRIDLGQDPTTGLVKLSIIDSGKGLQKIATSQLFTPFFTTKKGGQGIGLMFVREVLNRHGFSHRLAENAEGQTQFDILLRIQSVG</sequence>
<dbReference type="EC" id="2.7.13.3" evidence="2"/>
<comment type="caution">
    <text evidence="11">The sequence shown here is derived from an EMBL/GenBank/DDBJ whole genome shotgun (WGS) entry which is preliminary data.</text>
</comment>
<organism evidence="11 12">
    <name type="scientific">Undibacterium danionis</name>
    <dbReference type="NCBI Taxonomy" id="1812100"/>
    <lineage>
        <taxon>Bacteria</taxon>
        <taxon>Pseudomonadati</taxon>
        <taxon>Pseudomonadota</taxon>
        <taxon>Betaproteobacteria</taxon>
        <taxon>Burkholderiales</taxon>
        <taxon>Oxalobacteraceae</taxon>
        <taxon>Undibacterium</taxon>
    </lineage>
</organism>
<dbReference type="InterPro" id="IPR036890">
    <property type="entry name" value="HATPase_C_sf"/>
</dbReference>
<dbReference type="PANTHER" id="PTHR43065">
    <property type="entry name" value="SENSOR HISTIDINE KINASE"/>
    <property type="match status" value="1"/>
</dbReference>
<dbReference type="Gene3D" id="3.30.565.10">
    <property type="entry name" value="Histidine kinase-like ATPase, C-terminal domain"/>
    <property type="match status" value="1"/>
</dbReference>
<dbReference type="SUPFAM" id="SSF55785">
    <property type="entry name" value="PYP-like sensor domain (PAS domain)"/>
    <property type="match status" value="1"/>
</dbReference>
<comment type="catalytic activity">
    <reaction evidence="1">
        <text>ATP + protein L-histidine = ADP + protein N-phospho-L-histidine.</text>
        <dbReference type="EC" id="2.7.13.3"/>
    </reaction>
</comment>
<evidence type="ECO:0000259" key="10">
    <source>
        <dbReference type="PROSITE" id="PS50109"/>
    </source>
</evidence>
<protein>
    <recommendedName>
        <fullName evidence="2">histidine kinase</fullName>
        <ecNumber evidence="2">2.7.13.3</ecNumber>
    </recommendedName>
</protein>
<keyword evidence="5" id="KW-0547">Nucleotide-binding</keyword>
<name>A0ABV6IKL0_9BURK</name>
<dbReference type="InterPro" id="IPR000014">
    <property type="entry name" value="PAS"/>
</dbReference>
<evidence type="ECO:0000256" key="7">
    <source>
        <dbReference type="ARBA" id="ARBA00022840"/>
    </source>
</evidence>
<keyword evidence="9" id="KW-0812">Transmembrane</keyword>
<dbReference type="EMBL" id="JBHLXJ010000018">
    <property type="protein sequence ID" value="MFC0351419.1"/>
    <property type="molecule type" value="Genomic_DNA"/>
</dbReference>
<dbReference type="PRINTS" id="PR00344">
    <property type="entry name" value="BCTRLSENSOR"/>
</dbReference>
<dbReference type="InterPro" id="IPR004358">
    <property type="entry name" value="Sig_transdc_His_kin-like_C"/>
</dbReference>
<dbReference type="Pfam" id="PF13188">
    <property type="entry name" value="PAS_8"/>
    <property type="match status" value="1"/>
</dbReference>
<dbReference type="InterPro" id="IPR005467">
    <property type="entry name" value="His_kinase_dom"/>
</dbReference>
<keyword evidence="8" id="KW-0902">Two-component regulatory system</keyword>
<proteinExistence type="predicted"/>
<dbReference type="InterPro" id="IPR003594">
    <property type="entry name" value="HATPase_dom"/>
</dbReference>
<feature type="transmembrane region" description="Helical" evidence="9">
    <location>
        <begin position="7"/>
        <end position="26"/>
    </location>
</feature>
<dbReference type="SUPFAM" id="SSF55874">
    <property type="entry name" value="ATPase domain of HSP90 chaperone/DNA topoisomerase II/histidine kinase"/>
    <property type="match status" value="1"/>
</dbReference>
<keyword evidence="6 11" id="KW-0418">Kinase</keyword>
<dbReference type="RefSeq" id="WP_390214037.1">
    <property type="nucleotide sequence ID" value="NZ_JBHLXJ010000018.1"/>
</dbReference>
<reference evidence="11 12" key="1">
    <citation type="submission" date="2024-09" db="EMBL/GenBank/DDBJ databases">
        <authorList>
            <person name="Sun Q."/>
            <person name="Mori K."/>
        </authorList>
    </citation>
    <scope>NUCLEOTIDE SEQUENCE [LARGE SCALE GENOMIC DNA]</scope>
    <source>
        <strain evidence="11 12">CCM 8677</strain>
    </source>
</reference>
<keyword evidence="4" id="KW-0808">Transferase</keyword>
<keyword evidence="9" id="KW-0472">Membrane</keyword>
<dbReference type="PROSITE" id="PS50109">
    <property type="entry name" value="HIS_KIN"/>
    <property type="match status" value="1"/>
</dbReference>
<accession>A0ABV6IKL0</accession>
<keyword evidence="3" id="KW-0597">Phosphoprotein</keyword>
<dbReference type="PANTHER" id="PTHR43065:SF10">
    <property type="entry name" value="PEROXIDE STRESS-ACTIVATED HISTIDINE KINASE MAK3"/>
    <property type="match status" value="1"/>
</dbReference>
<evidence type="ECO:0000256" key="4">
    <source>
        <dbReference type="ARBA" id="ARBA00022679"/>
    </source>
</evidence>
<dbReference type="SMART" id="SM00387">
    <property type="entry name" value="HATPase_c"/>
    <property type="match status" value="1"/>
</dbReference>
<evidence type="ECO:0000256" key="2">
    <source>
        <dbReference type="ARBA" id="ARBA00012438"/>
    </source>
</evidence>
<evidence type="ECO:0000256" key="9">
    <source>
        <dbReference type="SAM" id="Phobius"/>
    </source>
</evidence>
<dbReference type="InterPro" id="IPR035965">
    <property type="entry name" value="PAS-like_dom_sf"/>
</dbReference>
<dbReference type="Pfam" id="PF02518">
    <property type="entry name" value="HATPase_c"/>
    <property type="match status" value="1"/>
</dbReference>
<evidence type="ECO:0000313" key="11">
    <source>
        <dbReference type="EMBL" id="MFC0351419.1"/>
    </source>
</evidence>
<evidence type="ECO:0000256" key="5">
    <source>
        <dbReference type="ARBA" id="ARBA00022741"/>
    </source>
</evidence>
<evidence type="ECO:0000256" key="6">
    <source>
        <dbReference type="ARBA" id="ARBA00022777"/>
    </source>
</evidence>
<dbReference type="Gene3D" id="3.30.450.20">
    <property type="entry name" value="PAS domain"/>
    <property type="match status" value="1"/>
</dbReference>
<keyword evidence="9" id="KW-1133">Transmembrane helix</keyword>
<dbReference type="GO" id="GO:0016301">
    <property type="term" value="F:kinase activity"/>
    <property type="evidence" value="ECO:0007669"/>
    <property type="project" value="UniProtKB-KW"/>
</dbReference>
<dbReference type="Proteomes" id="UP001589844">
    <property type="component" value="Unassembled WGS sequence"/>
</dbReference>
<keyword evidence="12" id="KW-1185">Reference proteome</keyword>
<evidence type="ECO:0000313" key="12">
    <source>
        <dbReference type="Proteomes" id="UP001589844"/>
    </source>
</evidence>
<evidence type="ECO:0000256" key="3">
    <source>
        <dbReference type="ARBA" id="ARBA00022553"/>
    </source>
</evidence>
<gene>
    <name evidence="11" type="ORF">ACFFJH_16485</name>
</gene>
<evidence type="ECO:0000256" key="8">
    <source>
        <dbReference type="ARBA" id="ARBA00023012"/>
    </source>
</evidence>
<feature type="domain" description="Histidine kinase" evidence="10">
    <location>
        <begin position="229"/>
        <end position="451"/>
    </location>
</feature>